<evidence type="ECO:0008006" key="8">
    <source>
        <dbReference type="Google" id="ProtNLM"/>
    </source>
</evidence>
<dbReference type="GO" id="GO:0008773">
    <property type="term" value="F:[protein-PII] uridylyltransferase activity"/>
    <property type="evidence" value="ECO:0007669"/>
    <property type="project" value="InterPro"/>
</dbReference>
<dbReference type="InterPro" id="IPR005105">
    <property type="entry name" value="GlnD_Uridyltrans_N"/>
</dbReference>
<evidence type="ECO:0000259" key="4">
    <source>
        <dbReference type="PROSITE" id="PS50042"/>
    </source>
</evidence>
<comment type="caution">
    <text evidence="6">The sequence shown here is derived from an EMBL/GenBank/DDBJ whole genome shotgun (WGS) entry which is preliminary data.</text>
</comment>
<dbReference type="RefSeq" id="WP_069717136.1">
    <property type="nucleotide sequence ID" value="NZ_MJEH01000022.1"/>
</dbReference>
<dbReference type="InterPro" id="IPR046342">
    <property type="entry name" value="CBS_dom_sf"/>
</dbReference>
<dbReference type="CDD" id="cd02205">
    <property type="entry name" value="CBS_pair_SF"/>
    <property type="match status" value="1"/>
</dbReference>
<sequence length="637" mass="74291">MNQSEFQNLIHKYYPFDLLTEQQLNMLISEAHYMTFSKNEYIFHEEDSIEDLDIFFLVSGLAKNVLHRSNGRQFTLRFYYPGDLIGLMIMLTSGEMTFSVQALEDCTVFKFNKKNFFDLMTENPNFSKIIFESIGNRMKTLYDEIKMKSSQEEDENITLFRTKVKDLMNSPVFIHPETTIEEIAQKMKKKNTYGLIVSEDGQTLNGIITQHELVDYLIEKDNDFSLKKWAKRKPYTIQDEAFAYEALSYFKNDEVKFVPVLHQNTVVGTLTSRSFLNVQESNYLDLTYKITLAKTVQELIKLGPVENTTFHAFIRELIEKDSWAFDVCEVITNYNDTLYRQIIKITENEMYLEGFGYPPVNYCFIVMGSGGRKEQGFSTDQDNGIIINDYVHLPNHKAITVYFERFTNKLNEKLTICGFPECTGGMMARELKWRRSQSGWKQAIESWLKKMDAEEIRDFAMFYDFRPIFGDFSLAEEIRNNITLKVKRSLTLQQLLMKDAIKHRVPVGMLGMVNIKPKHKTFNLKKAGLMQITSIIRINAIKYGIGEVNTVKRLKALKSVQAYHPRDTENAKIALHHLLSFRIKQNLEELAQQKPLTNEISLALLTKEDRRKLKEALTIVNRMQRATEISFNRNRVI</sequence>
<dbReference type="PANTHER" id="PTHR43080">
    <property type="entry name" value="CBS DOMAIN-CONTAINING PROTEIN CBSX3, MITOCHONDRIAL"/>
    <property type="match status" value="1"/>
</dbReference>
<dbReference type="PANTHER" id="PTHR43080:SF2">
    <property type="entry name" value="CBS DOMAIN-CONTAINING PROTEIN"/>
    <property type="match status" value="1"/>
</dbReference>
<dbReference type="Pfam" id="PF00571">
    <property type="entry name" value="CBS"/>
    <property type="match status" value="2"/>
</dbReference>
<dbReference type="InterPro" id="IPR000595">
    <property type="entry name" value="cNMP-bd_dom"/>
</dbReference>
<dbReference type="PROSITE" id="PS51371">
    <property type="entry name" value="CBS"/>
    <property type="match status" value="1"/>
</dbReference>
<dbReference type="InterPro" id="IPR000644">
    <property type="entry name" value="CBS_dom"/>
</dbReference>
<evidence type="ECO:0000313" key="6">
    <source>
        <dbReference type="EMBL" id="OEH92694.1"/>
    </source>
</evidence>
<dbReference type="SUPFAM" id="SSF54631">
    <property type="entry name" value="CBS-domain pair"/>
    <property type="match status" value="1"/>
</dbReference>
<dbReference type="PROSITE" id="PS50042">
    <property type="entry name" value="CNMP_BINDING_3"/>
    <property type="match status" value="1"/>
</dbReference>
<evidence type="ECO:0000256" key="2">
    <source>
        <dbReference type="ARBA" id="ARBA00023159"/>
    </source>
</evidence>
<dbReference type="SMART" id="SM00116">
    <property type="entry name" value="CBS"/>
    <property type="match status" value="2"/>
</dbReference>
<evidence type="ECO:0000256" key="1">
    <source>
        <dbReference type="ARBA" id="ARBA00023122"/>
    </source>
</evidence>
<dbReference type="Proteomes" id="UP000095209">
    <property type="component" value="Unassembled WGS sequence"/>
</dbReference>
<dbReference type="SUPFAM" id="SSF51206">
    <property type="entry name" value="cAMP-binding domain-like"/>
    <property type="match status" value="1"/>
</dbReference>
<dbReference type="AlphaFoldDB" id="A0A1E5LF41"/>
<dbReference type="STRING" id="1305675.BFG57_01425"/>
<keyword evidence="7" id="KW-1185">Reference proteome</keyword>
<evidence type="ECO:0000256" key="3">
    <source>
        <dbReference type="PROSITE-ProRule" id="PRU00703"/>
    </source>
</evidence>
<evidence type="ECO:0000313" key="7">
    <source>
        <dbReference type="Proteomes" id="UP000095209"/>
    </source>
</evidence>
<protein>
    <recommendedName>
        <fullName evidence="8">Signal transduction protein</fullName>
    </recommendedName>
</protein>
<keyword evidence="2" id="KW-0010">Activator</keyword>
<gene>
    <name evidence="6" type="ORF">BFG57_01425</name>
</gene>
<evidence type="ECO:0000259" key="5">
    <source>
        <dbReference type="PROSITE" id="PS51371"/>
    </source>
</evidence>
<feature type="domain" description="CBS" evidence="5">
    <location>
        <begin position="167"/>
        <end position="224"/>
    </location>
</feature>
<dbReference type="CDD" id="cd00038">
    <property type="entry name" value="CAP_ED"/>
    <property type="match status" value="1"/>
</dbReference>
<dbReference type="SMART" id="SM00100">
    <property type="entry name" value="cNMP"/>
    <property type="match status" value="1"/>
</dbReference>
<reference evidence="6 7" key="1">
    <citation type="submission" date="2016-08" db="EMBL/GenBank/DDBJ databases">
        <title>Genome of Bacillus solimangrovi GH2-4.</title>
        <authorList>
            <person name="Lim S."/>
            <person name="Kim B.-C."/>
        </authorList>
    </citation>
    <scope>NUCLEOTIDE SEQUENCE [LARGE SCALE GENOMIC DNA]</scope>
    <source>
        <strain evidence="6 7">GH2-4</strain>
    </source>
</reference>
<feature type="domain" description="Cyclic nucleotide-binding" evidence="4">
    <location>
        <begin position="15"/>
        <end position="137"/>
    </location>
</feature>
<name>A0A1E5LF41_9BACI</name>
<dbReference type="Gene3D" id="3.10.580.10">
    <property type="entry name" value="CBS-domain"/>
    <property type="match status" value="1"/>
</dbReference>
<keyword evidence="1 3" id="KW-0129">CBS domain</keyword>
<organism evidence="6 7">
    <name type="scientific">Bacillus solimangrovi</name>
    <dbReference type="NCBI Taxonomy" id="1305675"/>
    <lineage>
        <taxon>Bacteria</taxon>
        <taxon>Bacillati</taxon>
        <taxon>Bacillota</taxon>
        <taxon>Bacilli</taxon>
        <taxon>Bacillales</taxon>
        <taxon>Bacillaceae</taxon>
        <taxon>Bacillus</taxon>
    </lineage>
</organism>
<dbReference type="OrthoDB" id="9810963at2"/>
<dbReference type="InterPro" id="IPR018490">
    <property type="entry name" value="cNMP-bd_dom_sf"/>
</dbReference>
<dbReference type="CDD" id="cd05401">
    <property type="entry name" value="NT_GlnE_GlnD_like"/>
    <property type="match status" value="1"/>
</dbReference>
<proteinExistence type="predicted"/>
<dbReference type="InterPro" id="IPR014710">
    <property type="entry name" value="RmlC-like_jellyroll"/>
</dbReference>
<dbReference type="Pfam" id="PF03445">
    <property type="entry name" value="DUF294"/>
    <property type="match status" value="1"/>
</dbReference>
<dbReference type="InterPro" id="IPR051257">
    <property type="entry name" value="Diverse_CBS-Domain"/>
</dbReference>
<accession>A0A1E5LF41</accession>
<dbReference type="InterPro" id="IPR018821">
    <property type="entry name" value="DUF294_put_nucleoTrafse_sb-bd"/>
</dbReference>
<dbReference type="Pfam" id="PF00027">
    <property type="entry name" value="cNMP_binding"/>
    <property type="match status" value="1"/>
</dbReference>
<dbReference type="Pfam" id="PF10335">
    <property type="entry name" value="DUF294_C"/>
    <property type="match status" value="1"/>
</dbReference>
<dbReference type="Gene3D" id="2.60.120.10">
    <property type="entry name" value="Jelly Rolls"/>
    <property type="match status" value="1"/>
</dbReference>
<dbReference type="EMBL" id="MJEH01000022">
    <property type="protein sequence ID" value="OEH92694.1"/>
    <property type="molecule type" value="Genomic_DNA"/>
</dbReference>